<proteinExistence type="predicted"/>
<dbReference type="RefSeq" id="WP_323251817.1">
    <property type="nucleotide sequence ID" value="NZ_JAYFUL010000038.1"/>
</dbReference>
<gene>
    <name evidence="1" type="ORF">VB264_18745</name>
</gene>
<evidence type="ECO:0000313" key="1">
    <source>
        <dbReference type="EMBL" id="MEA5259843.1"/>
    </source>
</evidence>
<dbReference type="EMBL" id="JAYFUL010000038">
    <property type="protein sequence ID" value="MEA5259843.1"/>
    <property type="molecule type" value="Genomic_DNA"/>
</dbReference>
<accession>A0ABU5QRX0</accession>
<keyword evidence="2" id="KW-1185">Reference proteome</keyword>
<evidence type="ECO:0000313" key="2">
    <source>
        <dbReference type="Proteomes" id="UP001304671"/>
    </source>
</evidence>
<comment type="caution">
    <text evidence="1">The sequence shown here is derived from an EMBL/GenBank/DDBJ whole genome shotgun (WGS) entry which is preliminary data.</text>
</comment>
<sequence length="267" mass="31239">MKVIIAGSFDKKSLKQSNLIYSLENFISTYFKDKSYGSSIEQIYITFNCIGLGKSYRTGLIVGFDYYKTKRTLEIEVKINVKELVSSTIVTFPTIAYIALSEVIKYILANKIKDFEAEKFAEVFLRLIKNIELKNESNQEFIYNISEALIFKEDSLKTEIKRFKDRAELLLFLEKSIHENHFPKTFWKNSPFIMSPKEQINILNKNIAVFLTEYISQLKKDSQIESINNIMVEYIDMIEVYELDTVEMDLLTDKMYDFVVMLKEIGV</sequence>
<reference evidence="1 2" key="1">
    <citation type="submission" date="2023-12" db="EMBL/GenBank/DDBJ databases">
        <title>Novel species of the genus Arcicella isolated from rivers.</title>
        <authorList>
            <person name="Lu H."/>
        </authorList>
    </citation>
    <scope>NUCLEOTIDE SEQUENCE [LARGE SCALE GENOMIC DNA]</scope>
    <source>
        <strain evidence="1 2">LMG 21963</strain>
    </source>
</reference>
<dbReference type="Proteomes" id="UP001304671">
    <property type="component" value="Unassembled WGS sequence"/>
</dbReference>
<organism evidence="1 2">
    <name type="scientific">Arcicella aquatica</name>
    <dbReference type="NCBI Taxonomy" id="217141"/>
    <lineage>
        <taxon>Bacteria</taxon>
        <taxon>Pseudomonadati</taxon>
        <taxon>Bacteroidota</taxon>
        <taxon>Cytophagia</taxon>
        <taxon>Cytophagales</taxon>
        <taxon>Flectobacillaceae</taxon>
        <taxon>Arcicella</taxon>
    </lineage>
</organism>
<protein>
    <submittedName>
        <fullName evidence="1">Uncharacterized protein</fullName>
    </submittedName>
</protein>
<name>A0ABU5QRX0_9BACT</name>